<gene>
    <name evidence="2" type="ORF">SK3146_03165</name>
</gene>
<feature type="transmembrane region" description="Helical" evidence="1">
    <location>
        <begin position="6"/>
        <end position="27"/>
    </location>
</feature>
<reference evidence="2" key="1">
    <citation type="submission" date="2018-02" db="EMBL/GenBank/DDBJ databases">
        <authorList>
            <person name="Kim S.-K."/>
            <person name="Jung H.-I."/>
            <person name="Lee S.-W."/>
        </authorList>
    </citation>
    <scope>NUCLEOTIDE SEQUENCE</scope>
    <source>
        <strain evidence="2">SK3146</strain>
    </source>
</reference>
<organism evidence="2 3">
    <name type="scientific">Paenibacillus konkukensis</name>
    <dbReference type="NCBI Taxonomy" id="2020716"/>
    <lineage>
        <taxon>Bacteria</taxon>
        <taxon>Bacillati</taxon>
        <taxon>Bacillota</taxon>
        <taxon>Bacilli</taxon>
        <taxon>Bacillales</taxon>
        <taxon>Paenibacillaceae</taxon>
        <taxon>Paenibacillus</taxon>
    </lineage>
</organism>
<evidence type="ECO:0000256" key="1">
    <source>
        <dbReference type="SAM" id="Phobius"/>
    </source>
</evidence>
<accession>A0ABY4RR16</accession>
<sequence>MLSKNTFRISVIVLIYLIAFICTVFLVSTLSKKQIDAIPNVPINKIEFGDEKYNQYILYGFSFPENNSWRWTDGMKSKIVFPLKKNQKYEMIFTMQPFPIKGKIQKVEITMNDRKIGEIELINGQYREYSLEIPSNLALEKNTFIFKYAYAESPKKLSGSNDIRRLGVNFKEIRFQEK</sequence>
<evidence type="ECO:0000313" key="3">
    <source>
        <dbReference type="Proteomes" id="UP001057134"/>
    </source>
</evidence>
<dbReference type="Proteomes" id="UP001057134">
    <property type="component" value="Chromosome"/>
</dbReference>
<evidence type="ECO:0000313" key="2">
    <source>
        <dbReference type="EMBL" id="UQZ83953.1"/>
    </source>
</evidence>
<keyword evidence="3" id="KW-1185">Reference proteome</keyword>
<dbReference type="RefSeq" id="WP_249865915.1">
    <property type="nucleotide sequence ID" value="NZ_CP027059.1"/>
</dbReference>
<proteinExistence type="predicted"/>
<keyword evidence="1" id="KW-1133">Transmembrane helix</keyword>
<dbReference type="EMBL" id="CP027059">
    <property type="protein sequence ID" value="UQZ83953.1"/>
    <property type="molecule type" value="Genomic_DNA"/>
</dbReference>
<reference evidence="2" key="2">
    <citation type="journal article" date="2021" name="J Anim Sci Technol">
        <title>Complete genome sequence of Paenibacillus konkukensis sp. nov. SK3146 as a potential probiotic strain.</title>
        <authorList>
            <person name="Jung H.I."/>
            <person name="Park S."/>
            <person name="Niu K.M."/>
            <person name="Lee S.W."/>
            <person name="Kothari D."/>
            <person name="Yi K.J."/>
            <person name="Kim S.K."/>
        </authorList>
    </citation>
    <scope>NUCLEOTIDE SEQUENCE</scope>
    <source>
        <strain evidence="2">SK3146</strain>
    </source>
</reference>
<name>A0ABY4RR16_9BACL</name>
<protein>
    <submittedName>
        <fullName evidence="2">Uncharacterized protein</fullName>
    </submittedName>
</protein>
<keyword evidence="1" id="KW-0472">Membrane</keyword>
<keyword evidence="1" id="KW-0812">Transmembrane</keyword>